<dbReference type="Pfam" id="PF00651">
    <property type="entry name" value="BTB"/>
    <property type="match status" value="1"/>
</dbReference>
<feature type="domain" description="BTB" evidence="1">
    <location>
        <begin position="16"/>
        <end position="82"/>
    </location>
</feature>
<evidence type="ECO:0000313" key="2">
    <source>
        <dbReference type="EMBL" id="KLO09155.1"/>
    </source>
</evidence>
<dbReference type="InterPro" id="IPR011333">
    <property type="entry name" value="SKP1/BTB/POZ_sf"/>
</dbReference>
<evidence type="ECO:0000259" key="1">
    <source>
        <dbReference type="PROSITE" id="PS50097"/>
    </source>
</evidence>
<dbReference type="EMBL" id="KQ086065">
    <property type="protein sequence ID" value="KLO09155.1"/>
    <property type="molecule type" value="Genomic_DNA"/>
</dbReference>
<dbReference type="PROSITE" id="PS50097">
    <property type="entry name" value="BTB"/>
    <property type="match status" value="1"/>
</dbReference>
<reference evidence="2 3" key="1">
    <citation type="submission" date="2015-04" db="EMBL/GenBank/DDBJ databases">
        <title>Complete genome sequence of Schizopora paradoxa KUC8140, a cosmopolitan wood degrader in East Asia.</title>
        <authorList>
            <consortium name="DOE Joint Genome Institute"/>
            <person name="Min B."/>
            <person name="Park H."/>
            <person name="Jang Y."/>
            <person name="Kim J.-J."/>
            <person name="Kim K.H."/>
            <person name="Pangilinan J."/>
            <person name="Lipzen A."/>
            <person name="Riley R."/>
            <person name="Grigoriev I.V."/>
            <person name="Spatafora J.W."/>
            <person name="Choi I.-G."/>
        </authorList>
    </citation>
    <scope>NUCLEOTIDE SEQUENCE [LARGE SCALE GENOMIC DNA]</scope>
    <source>
        <strain evidence="2 3">KUC8140</strain>
    </source>
</reference>
<name>A0A0H2RB87_9AGAM</name>
<dbReference type="Gene3D" id="3.30.710.10">
    <property type="entry name" value="Potassium Channel Kv1.1, Chain A"/>
    <property type="match status" value="1"/>
</dbReference>
<dbReference type="InterPro" id="IPR000210">
    <property type="entry name" value="BTB/POZ_dom"/>
</dbReference>
<dbReference type="Proteomes" id="UP000053477">
    <property type="component" value="Unassembled WGS sequence"/>
</dbReference>
<protein>
    <recommendedName>
        <fullName evidence="1">BTB domain-containing protein</fullName>
    </recommendedName>
</protein>
<keyword evidence="3" id="KW-1185">Reference proteome</keyword>
<sequence length="303" mass="34287">MEQLPKPHAILWFPDGSVILKTDSYLFRVHKSILSRESSVFKDMFAFPVNEDDRANEYDGLPVVPLLGDDEKDVIQLLRMLYKPTFGALKLSLLRMPCVVGLFKLSNKYHFSGVDAAFQKELKVVFPQSRAAFGKPQGASVRRSLFTHDNLLPLLPVVQATGKTKLFPSLLYCCSQYSINAILAEDLPPETKELLLAGREKVKLSIHDAFAHQVDYHHLGMGVCKRNPRCRTSACFAEFDTKCQTQIESKPGHGEEFFTMKEFDEVQTSTPPCDDCKEGVKKILSAVRDQVWDLLPEIFELNM</sequence>
<organism evidence="2 3">
    <name type="scientific">Schizopora paradoxa</name>
    <dbReference type="NCBI Taxonomy" id="27342"/>
    <lineage>
        <taxon>Eukaryota</taxon>
        <taxon>Fungi</taxon>
        <taxon>Dikarya</taxon>
        <taxon>Basidiomycota</taxon>
        <taxon>Agaricomycotina</taxon>
        <taxon>Agaricomycetes</taxon>
        <taxon>Hymenochaetales</taxon>
        <taxon>Schizoporaceae</taxon>
        <taxon>Schizopora</taxon>
    </lineage>
</organism>
<dbReference type="SUPFAM" id="SSF54695">
    <property type="entry name" value="POZ domain"/>
    <property type="match status" value="1"/>
</dbReference>
<proteinExistence type="predicted"/>
<gene>
    <name evidence="2" type="ORF">SCHPADRAFT_1000469</name>
</gene>
<accession>A0A0H2RB87</accession>
<evidence type="ECO:0000313" key="3">
    <source>
        <dbReference type="Proteomes" id="UP000053477"/>
    </source>
</evidence>
<dbReference type="AlphaFoldDB" id="A0A0H2RB87"/>
<dbReference type="InParanoid" id="A0A0H2RB87"/>
<dbReference type="OrthoDB" id="3218112at2759"/>